<protein>
    <submittedName>
        <fullName evidence="1">Uncharacterized protein</fullName>
    </submittedName>
</protein>
<keyword evidence="2" id="KW-1185">Reference proteome</keyword>
<name>A0ABR0ERH4_ZASCE</name>
<dbReference type="EMBL" id="JAXOVC010000003">
    <property type="protein sequence ID" value="KAK4503698.1"/>
    <property type="molecule type" value="Genomic_DNA"/>
</dbReference>
<comment type="caution">
    <text evidence="1">The sequence shown here is derived from an EMBL/GenBank/DDBJ whole genome shotgun (WGS) entry which is preliminary data.</text>
</comment>
<gene>
    <name evidence="1" type="ORF">PRZ48_004613</name>
</gene>
<dbReference type="Proteomes" id="UP001305779">
    <property type="component" value="Unassembled WGS sequence"/>
</dbReference>
<evidence type="ECO:0000313" key="2">
    <source>
        <dbReference type="Proteomes" id="UP001305779"/>
    </source>
</evidence>
<organism evidence="1 2">
    <name type="scientific">Zasmidium cellare</name>
    <name type="common">Wine cellar mold</name>
    <name type="synonym">Racodium cellare</name>
    <dbReference type="NCBI Taxonomy" id="395010"/>
    <lineage>
        <taxon>Eukaryota</taxon>
        <taxon>Fungi</taxon>
        <taxon>Dikarya</taxon>
        <taxon>Ascomycota</taxon>
        <taxon>Pezizomycotina</taxon>
        <taxon>Dothideomycetes</taxon>
        <taxon>Dothideomycetidae</taxon>
        <taxon>Mycosphaerellales</taxon>
        <taxon>Mycosphaerellaceae</taxon>
        <taxon>Zasmidium</taxon>
    </lineage>
</organism>
<proteinExistence type="predicted"/>
<evidence type="ECO:0000313" key="1">
    <source>
        <dbReference type="EMBL" id="KAK4503698.1"/>
    </source>
</evidence>
<sequence>MAASTLLRLEDFPSEIRNRIYSLALAGQGNTRQVADFDFPCLTRASRAIRQDTLPIFFAESNFVFTVGTNAFCKPGSTDDDGHDIAAQSKKRSGTLGFKPVVQQFIKDAGQAAIFRHVTFDIQEALEAKNIRYGSDTITMWSLLHINLIVENAHVRMEVVEGNYHPGRDGGSQGGLELLDKAVERVTGIVKDIESRQGFKGFTMKDMHRIARVFRIDFG</sequence>
<reference evidence="1 2" key="1">
    <citation type="journal article" date="2023" name="G3 (Bethesda)">
        <title>A chromosome-level genome assembly of Zasmidium syzygii isolated from banana leaves.</title>
        <authorList>
            <person name="van Westerhoven A.C."/>
            <person name="Mehrabi R."/>
            <person name="Talebi R."/>
            <person name="Steentjes M.B.F."/>
            <person name="Corcolon B."/>
            <person name="Chong P.A."/>
            <person name="Kema G.H.J."/>
            <person name="Seidl M.F."/>
        </authorList>
    </citation>
    <scope>NUCLEOTIDE SEQUENCE [LARGE SCALE GENOMIC DNA]</scope>
    <source>
        <strain evidence="1 2">P124</strain>
    </source>
</reference>
<accession>A0ABR0ERH4</accession>